<dbReference type="EC" id="3.2.2.27" evidence="4 9"/>
<dbReference type="InterPro" id="IPR036895">
    <property type="entry name" value="Uracil-DNA_glycosylase-like_sf"/>
</dbReference>
<evidence type="ECO:0000256" key="1">
    <source>
        <dbReference type="ARBA" id="ARBA00001400"/>
    </source>
</evidence>
<evidence type="ECO:0000256" key="3">
    <source>
        <dbReference type="ARBA" id="ARBA00008184"/>
    </source>
</evidence>
<dbReference type="SMART" id="SM00987">
    <property type="entry name" value="UreE_C"/>
    <property type="match status" value="1"/>
</dbReference>
<dbReference type="NCBIfam" id="NF003592">
    <property type="entry name" value="PRK05254.1-5"/>
    <property type="match status" value="1"/>
</dbReference>
<keyword evidence="13" id="KW-1185">Reference proteome</keyword>
<protein>
    <recommendedName>
        <fullName evidence="5 9">Uracil-DNA glycosylase</fullName>
        <shortName evidence="9">UDG</shortName>
        <ecNumber evidence="4 9">3.2.2.27</ecNumber>
    </recommendedName>
</protein>
<evidence type="ECO:0000256" key="5">
    <source>
        <dbReference type="ARBA" id="ARBA00018429"/>
    </source>
</evidence>
<dbReference type="PANTHER" id="PTHR11264">
    <property type="entry name" value="URACIL-DNA GLYCOSYLASE"/>
    <property type="match status" value="1"/>
</dbReference>
<dbReference type="Pfam" id="PF03167">
    <property type="entry name" value="UDG"/>
    <property type="match status" value="1"/>
</dbReference>
<evidence type="ECO:0000256" key="7">
    <source>
        <dbReference type="ARBA" id="ARBA00022801"/>
    </source>
</evidence>
<evidence type="ECO:0000256" key="10">
    <source>
        <dbReference type="RuleBase" id="RU003780"/>
    </source>
</evidence>
<dbReference type="PROSITE" id="PS00130">
    <property type="entry name" value="U_DNA_GLYCOSYLASE"/>
    <property type="match status" value="1"/>
</dbReference>
<feature type="domain" description="Uracil-DNA glycosylase-like" evidence="11">
    <location>
        <begin position="46"/>
        <end position="206"/>
    </location>
</feature>
<evidence type="ECO:0000313" key="12">
    <source>
        <dbReference type="EMBL" id="KLV27478.1"/>
    </source>
</evidence>
<dbReference type="NCBIfam" id="NF003588">
    <property type="entry name" value="PRK05254.1-1"/>
    <property type="match status" value="1"/>
</dbReference>
<proteinExistence type="inferred from homology"/>
<dbReference type="GO" id="GO:0005737">
    <property type="term" value="C:cytoplasm"/>
    <property type="evidence" value="ECO:0007669"/>
    <property type="project" value="UniProtKB-SubCell"/>
</dbReference>
<dbReference type="CDD" id="cd10027">
    <property type="entry name" value="UDG-F1-like"/>
    <property type="match status" value="1"/>
</dbReference>
<comment type="caution">
    <text evidence="12">The sequence shown here is derived from an EMBL/GenBank/DDBJ whole genome shotgun (WGS) entry which is preliminary data.</text>
</comment>
<dbReference type="NCBIfam" id="NF003591">
    <property type="entry name" value="PRK05254.1-4"/>
    <property type="match status" value="1"/>
</dbReference>
<comment type="function">
    <text evidence="2 9 10">Excises uracil residues from the DNA which can arise as a result of misincorporation of dUMP residues by DNA polymerase or due to deamination of cytosine.</text>
</comment>
<dbReference type="FunFam" id="3.40.470.10:FF:000001">
    <property type="entry name" value="Uracil-DNA glycosylase"/>
    <property type="match status" value="1"/>
</dbReference>
<comment type="catalytic activity">
    <reaction evidence="1 9 10">
        <text>Hydrolyzes single-stranded DNA or mismatched double-stranded DNA and polynucleotides, releasing free uracil.</text>
        <dbReference type="EC" id="3.2.2.27"/>
    </reaction>
</comment>
<gene>
    <name evidence="9" type="primary">ung</name>
    <name evidence="12" type="ORF">ABW02_04795</name>
</gene>
<evidence type="ECO:0000256" key="9">
    <source>
        <dbReference type="HAMAP-Rule" id="MF_00148"/>
    </source>
</evidence>
<dbReference type="PATRIC" id="fig|1397.4.peg.3058"/>
<dbReference type="AlphaFoldDB" id="A0A0J1INJ0"/>
<dbReference type="GO" id="GO:0004844">
    <property type="term" value="F:uracil DNA N-glycosylase activity"/>
    <property type="evidence" value="ECO:0007669"/>
    <property type="project" value="UniProtKB-UniRule"/>
</dbReference>
<dbReference type="InterPro" id="IPR002043">
    <property type="entry name" value="UDG_fam1"/>
</dbReference>
<dbReference type="Proteomes" id="UP000036045">
    <property type="component" value="Unassembled WGS sequence"/>
</dbReference>
<dbReference type="SMART" id="SM00986">
    <property type="entry name" value="UDG"/>
    <property type="match status" value="1"/>
</dbReference>
<comment type="subcellular location">
    <subcellularLocation>
        <location evidence="9">Cytoplasm</location>
    </subcellularLocation>
</comment>
<dbReference type="InterPro" id="IPR018085">
    <property type="entry name" value="Ura-DNA_Glyclase_AS"/>
</dbReference>
<reference evidence="12 13" key="1">
    <citation type="submission" date="2015-05" db="EMBL/GenBank/DDBJ databases">
        <title>Whole genome sequence and identification of bacterial endophytes from Costus igneus.</title>
        <authorList>
            <person name="Lee Y.P."/>
            <person name="Gan H.M."/>
            <person name="Eng W."/>
            <person name="Wheatley M.S."/>
            <person name="Caraballo A."/>
            <person name="Polter S."/>
            <person name="Savka M.A."/>
            <person name="Hudson A.O."/>
        </authorList>
    </citation>
    <scope>NUCLEOTIDE SEQUENCE [LARGE SCALE GENOMIC DNA]</scope>
    <source>
        <strain evidence="12 13">RIT379</strain>
    </source>
</reference>
<accession>A0A0J1INJ0</accession>
<keyword evidence="8 9" id="KW-0234">DNA repair</keyword>
<evidence type="ECO:0000256" key="6">
    <source>
        <dbReference type="ARBA" id="ARBA00022763"/>
    </source>
</evidence>
<dbReference type="PANTHER" id="PTHR11264:SF0">
    <property type="entry name" value="URACIL-DNA GLYCOSYLASE"/>
    <property type="match status" value="1"/>
</dbReference>
<organism evidence="12 13">
    <name type="scientific">Niallia circulans</name>
    <name type="common">Bacillus circulans</name>
    <dbReference type="NCBI Taxonomy" id="1397"/>
    <lineage>
        <taxon>Bacteria</taxon>
        <taxon>Bacillati</taxon>
        <taxon>Bacillota</taxon>
        <taxon>Bacilli</taxon>
        <taxon>Bacillales</taxon>
        <taxon>Bacillaceae</taxon>
        <taxon>Niallia</taxon>
    </lineage>
</organism>
<evidence type="ECO:0000256" key="2">
    <source>
        <dbReference type="ARBA" id="ARBA00002631"/>
    </source>
</evidence>
<keyword evidence="7 9" id="KW-0378">Hydrolase</keyword>
<dbReference type="InterPro" id="IPR005122">
    <property type="entry name" value="Uracil-DNA_glycosylase-like"/>
</dbReference>
<dbReference type="Gene3D" id="3.40.470.10">
    <property type="entry name" value="Uracil-DNA glycosylase-like domain"/>
    <property type="match status" value="1"/>
</dbReference>
<keyword evidence="6 9" id="KW-0227">DNA damage</keyword>
<dbReference type="OrthoDB" id="9804372at2"/>
<dbReference type="RefSeq" id="WP_047940797.1">
    <property type="nucleotide sequence ID" value="NZ_JAMAUJ010000003.1"/>
</dbReference>
<evidence type="ECO:0000259" key="11">
    <source>
        <dbReference type="SMART" id="SM00986"/>
    </source>
</evidence>
<keyword evidence="9" id="KW-0963">Cytoplasm</keyword>
<name>A0A0J1INJ0_NIACI</name>
<dbReference type="HAMAP" id="MF_00148">
    <property type="entry name" value="UDG"/>
    <property type="match status" value="1"/>
</dbReference>
<dbReference type="EMBL" id="LDPH01000003">
    <property type="protein sequence ID" value="KLV27478.1"/>
    <property type="molecule type" value="Genomic_DNA"/>
</dbReference>
<dbReference type="SUPFAM" id="SSF52141">
    <property type="entry name" value="Uracil-DNA glycosylase-like"/>
    <property type="match status" value="1"/>
</dbReference>
<evidence type="ECO:0000313" key="13">
    <source>
        <dbReference type="Proteomes" id="UP000036045"/>
    </source>
</evidence>
<dbReference type="GO" id="GO:0097510">
    <property type="term" value="P:base-excision repair, AP site formation via deaminated base removal"/>
    <property type="evidence" value="ECO:0007669"/>
    <property type="project" value="TreeGrafter"/>
</dbReference>
<feature type="active site" description="Proton acceptor" evidence="9">
    <location>
        <position position="61"/>
    </location>
</feature>
<evidence type="ECO:0000256" key="4">
    <source>
        <dbReference type="ARBA" id="ARBA00012030"/>
    </source>
</evidence>
<dbReference type="NCBIfam" id="NF003589">
    <property type="entry name" value="PRK05254.1-2"/>
    <property type="match status" value="1"/>
</dbReference>
<evidence type="ECO:0000256" key="8">
    <source>
        <dbReference type="ARBA" id="ARBA00023204"/>
    </source>
</evidence>
<dbReference type="NCBIfam" id="TIGR00628">
    <property type="entry name" value="ung"/>
    <property type="match status" value="1"/>
</dbReference>
<sequence length="222" mass="25323">MAASWEQLLEQERQKEYFSQLEAFLETEYRESTIYPKREDIFNSLTYTPYDRVKVVILGQDPYHGPNQAHGLSFSVMPGVKVPPSLKNIYKELHADLGCPIPNHGYLKNWADQGVLLLNTVLTVRAGQANSHRGKGWEVFTDKVIKMLNDREEPVIFVLWGNPAQKKLAFIDQDKHGTILSTHPSPLSAHRGFLGSRPFSTINRMLENNGQSPINWCIDDFL</sequence>
<comment type="similarity">
    <text evidence="3 9 10">Belongs to the uracil-DNA glycosylase (UDG) superfamily. UNG family.</text>
</comment>